<protein>
    <recommendedName>
        <fullName evidence="7">Up-regulated during septation protein 1 domain-containing protein</fullName>
    </recommendedName>
</protein>
<feature type="region of interest" description="Disordered" evidence="2">
    <location>
        <begin position="139"/>
        <end position="174"/>
    </location>
</feature>
<feature type="domain" description="DUF7801" evidence="4">
    <location>
        <begin position="854"/>
        <end position="973"/>
    </location>
</feature>
<feature type="compositionally biased region" description="Polar residues" evidence="2">
    <location>
        <begin position="1047"/>
        <end position="1057"/>
    </location>
</feature>
<dbReference type="Pfam" id="PF25078">
    <property type="entry name" value="DUF7801"/>
    <property type="match status" value="1"/>
</dbReference>
<dbReference type="PANTHER" id="PTHR23159:SF31">
    <property type="entry name" value="CENTROSOME-ASSOCIATED PROTEIN CEP250 ISOFORM X1"/>
    <property type="match status" value="1"/>
</dbReference>
<feature type="coiled-coil region" evidence="1">
    <location>
        <begin position="732"/>
        <end position="970"/>
    </location>
</feature>
<feature type="compositionally biased region" description="Basic and acidic residues" evidence="2">
    <location>
        <begin position="539"/>
        <end position="581"/>
    </location>
</feature>
<dbReference type="InterPro" id="IPR056703">
    <property type="entry name" value="DUF7801"/>
</dbReference>
<feature type="compositionally biased region" description="Polar residues" evidence="2">
    <location>
        <begin position="141"/>
        <end position="157"/>
    </location>
</feature>
<sequence>MHVTGEGSVAANGRSRGKRLFLERQIRAMNGLECIATSREYGWLMTWKPNIILRGLEEASEACRVPKCESSKPPTAPAGLLLARLKAFHVGVKDSPTLPPDILLDALQEKGGLARMQAPQHPQPNGLYFHDEQDLPRYSFDGSQYSESPSAHMSSQPRWKPPPSSNESRNVSNYGDNYDGFDAFNFDTTARSVGDRASHNISVNTGLRSVSRNGGQDSVSQHLLYETALMDSQTFEILEIAEVDTLKKEHVRLDQKIDATQRKLALESKVRDAAQNLQRLYSTKNRPDTPQDPDSPKKSRSSLLGGRQRSDSRASSGSIEHLQQTDNEVVLSVKKVDQLHETMKELLDRRQYVERKLLRHTAAVLAEEANRTVESAVPGLSNGTHGTTDIDEDSVYTPNEFDGIRDILHGMPVGASRNVKQHEEQLEGVQARLEQLNHQLQSVISEASQTLGAAPAVEKALDDGEHSSSRVESHFARVERNLSVLQQQQQQIMSRFSKAQEDYARLQEVNARVQEDHASMQEDHLAIENEYSRIQEDHVRLQDDHSRLREEHSRAQGDHLSLQDDHSRLKEDHSKVQEDHLSLQNAHSKLQEEHSLTQQGQSTTKQAVEEQLQDLNRQMYNTLLIASESQAVPGLQPPQSGQSYESQMQYLEENLMTMEQLLQQQAQSGAIQKLSEYETTISGLWDILQPSSTSRRPSAYDGPDDGPPPSPLAESFSLPAFNALVQNIFDRSESAKEQQDILRRQIQQQRDLNGKSDAEKDREIAELQVKHEGVVREHASLQQELDAMQQELANWMVRHEQSEGEAGHARGELGKVMEELEEMRKTLDLKQAERDEVSAKMREQMEQMEARLQEQADAQQEMEGLESEVVRLTTELTMAKAELDGAYGSRQERKGAQAAEVEQLVVRNRAMADQVAQLERELGEMTGEFQELTKESIELEKEREQLDQLIDGLRERCDSLESQLSDEKLRWVGVKSPTNGPGADGQPQMREGTSMMVLRQEFKKMMRDQRAEGMRALKAEQEERRRLESELRKFRQGSGPLSKRSESVSASGSAPPV</sequence>
<dbReference type="Gene3D" id="1.10.287.1490">
    <property type="match status" value="1"/>
</dbReference>
<evidence type="ECO:0000259" key="3">
    <source>
        <dbReference type="Pfam" id="PF15456"/>
    </source>
</evidence>
<gene>
    <name evidence="5" type="ORF">LTR77_001051</name>
</gene>
<evidence type="ECO:0000313" key="6">
    <source>
        <dbReference type="Proteomes" id="UP001337655"/>
    </source>
</evidence>
<evidence type="ECO:0000256" key="1">
    <source>
        <dbReference type="SAM" id="Coils"/>
    </source>
</evidence>
<dbReference type="AlphaFoldDB" id="A0AAV9PL21"/>
<dbReference type="EMBL" id="JAVRRT010000002">
    <property type="protein sequence ID" value="KAK5173972.1"/>
    <property type="molecule type" value="Genomic_DNA"/>
</dbReference>
<feature type="domain" description="Up-regulated during septation protein 1" evidence="3">
    <location>
        <begin position="222"/>
        <end position="366"/>
    </location>
</feature>
<evidence type="ECO:0000313" key="5">
    <source>
        <dbReference type="EMBL" id="KAK5173972.1"/>
    </source>
</evidence>
<feature type="compositionally biased region" description="Polar residues" evidence="2">
    <location>
        <begin position="314"/>
        <end position="323"/>
    </location>
</feature>
<proteinExistence type="predicted"/>
<evidence type="ECO:0008006" key="7">
    <source>
        <dbReference type="Google" id="ProtNLM"/>
    </source>
</evidence>
<dbReference type="GeneID" id="89922399"/>
<feature type="region of interest" description="Disordered" evidence="2">
    <location>
        <begin position="539"/>
        <end position="607"/>
    </location>
</feature>
<dbReference type="Pfam" id="PF15456">
    <property type="entry name" value="Uds1"/>
    <property type="match status" value="1"/>
</dbReference>
<feature type="compositionally biased region" description="Basic and acidic residues" evidence="2">
    <location>
        <begin position="285"/>
        <end position="297"/>
    </location>
</feature>
<reference evidence="5 6" key="1">
    <citation type="submission" date="2023-08" db="EMBL/GenBank/DDBJ databases">
        <title>Black Yeasts Isolated from many extreme environments.</title>
        <authorList>
            <person name="Coleine C."/>
            <person name="Stajich J.E."/>
            <person name="Selbmann L."/>
        </authorList>
    </citation>
    <scope>NUCLEOTIDE SEQUENCE [LARGE SCALE GENOMIC DNA]</scope>
    <source>
        <strain evidence="5 6">CCFEE 5935</strain>
    </source>
</reference>
<feature type="compositionally biased region" description="Polar residues" evidence="2">
    <location>
        <begin position="165"/>
        <end position="174"/>
    </location>
</feature>
<evidence type="ECO:0000259" key="4">
    <source>
        <dbReference type="Pfam" id="PF25078"/>
    </source>
</evidence>
<dbReference type="PANTHER" id="PTHR23159">
    <property type="entry name" value="CENTROSOMAL PROTEIN 2"/>
    <property type="match status" value="1"/>
</dbReference>
<feature type="region of interest" description="Disordered" evidence="2">
    <location>
        <begin position="278"/>
        <end position="323"/>
    </location>
</feature>
<dbReference type="InterPro" id="IPR029191">
    <property type="entry name" value="Uds1"/>
</dbReference>
<name>A0AAV9PL21_9PEZI</name>
<feature type="coiled-coil region" evidence="1">
    <location>
        <begin position="419"/>
        <end position="446"/>
    </location>
</feature>
<comment type="caution">
    <text evidence="5">The sequence shown here is derived from an EMBL/GenBank/DDBJ whole genome shotgun (WGS) entry which is preliminary data.</text>
</comment>
<dbReference type="RefSeq" id="XP_064662641.1">
    <property type="nucleotide sequence ID" value="XM_064798314.1"/>
</dbReference>
<keyword evidence="1" id="KW-0175">Coiled coil</keyword>
<dbReference type="Proteomes" id="UP001337655">
    <property type="component" value="Unassembled WGS sequence"/>
</dbReference>
<keyword evidence="6" id="KW-1185">Reference proteome</keyword>
<organism evidence="5 6">
    <name type="scientific">Saxophila tyrrhenica</name>
    <dbReference type="NCBI Taxonomy" id="1690608"/>
    <lineage>
        <taxon>Eukaryota</taxon>
        <taxon>Fungi</taxon>
        <taxon>Dikarya</taxon>
        <taxon>Ascomycota</taxon>
        <taxon>Pezizomycotina</taxon>
        <taxon>Dothideomycetes</taxon>
        <taxon>Dothideomycetidae</taxon>
        <taxon>Mycosphaerellales</taxon>
        <taxon>Extremaceae</taxon>
        <taxon>Saxophila</taxon>
    </lineage>
</organism>
<feature type="region of interest" description="Disordered" evidence="2">
    <location>
        <begin position="1007"/>
        <end position="1057"/>
    </location>
</feature>
<feature type="region of interest" description="Disordered" evidence="2">
    <location>
        <begin position="688"/>
        <end position="715"/>
    </location>
</feature>
<accession>A0AAV9PL21</accession>
<feature type="compositionally biased region" description="Basic and acidic residues" evidence="2">
    <location>
        <begin position="1007"/>
        <end position="1033"/>
    </location>
</feature>
<feature type="compositionally biased region" description="Polar residues" evidence="2">
    <location>
        <begin position="596"/>
        <end position="606"/>
    </location>
</feature>
<evidence type="ECO:0000256" key="2">
    <source>
        <dbReference type="SAM" id="MobiDB-lite"/>
    </source>
</evidence>